<keyword evidence="6" id="KW-0027">Amidation</keyword>
<dbReference type="AlphaFoldDB" id="A0A3P8WGK8"/>
<proteinExistence type="inferred from homology"/>
<dbReference type="GeneTree" id="ENSGT00650000094974"/>
<dbReference type="Ensembl" id="ENSCSET00000026197.1">
    <property type="protein sequence ID" value="ENSCSEP00000025859.1"/>
    <property type="gene ID" value="ENSCSEG00000016516.1"/>
</dbReference>
<feature type="signal peptide" evidence="7">
    <location>
        <begin position="1"/>
        <end position="23"/>
    </location>
</feature>
<protein>
    <submittedName>
        <fullName evidence="8">Uncharacterized protein</fullName>
    </submittedName>
</protein>
<evidence type="ECO:0000256" key="5">
    <source>
        <dbReference type="ARBA" id="ARBA00022729"/>
    </source>
</evidence>
<keyword evidence="3" id="KW-0964">Secreted</keyword>
<dbReference type="PANTHER" id="PTHR11250">
    <property type="entry name" value="TACHYKININ"/>
    <property type="match status" value="1"/>
</dbReference>
<evidence type="ECO:0000256" key="4">
    <source>
        <dbReference type="ARBA" id="ARBA00022685"/>
    </source>
</evidence>
<dbReference type="GO" id="GO:0005576">
    <property type="term" value="C:extracellular region"/>
    <property type="evidence" value="ECO:0007669"/>
    <property type="project" value="UniProtKB-SubCell"/>
</dbReference>
<evidence type="ECO:0000256" key="3">
    <source>
        <dbReference type="ARBA" id="ARBA00022525"/>
    </source>
</evidence>
<evidence type="ECO:0000256" key="2">
    <source>
        <dbReference type="ARBA" id="ARBA00007518"/>
    </source>
</evidence>
<keyword evidence="5 7" id="KW-0732">Signal</keyword>
<sequence length="114" mass="12699">MEALKFAVLLLVFVFVQVFGALGNPLSRQEEDGETWGLDNWQEYPEEGALSNRLAELIKRSKSHQFHGLMGRSLGNKGAMFVGLMGRRNLSGGNAKIYRCRTQIWGCNDASHIG</sequence>
<keyword evidence="4" id="KW-0165">Cleavage on pair of basic residues</keyword>
<evidence type="ECO:0000313" key="9">
    <source>
        <dbReference type="Proteomes" id="UP000265120"/>
    </source>
</evidence>
<feature type="chain" id="PRO_5017968592" evidence="7">
    <location>
        <begin position="24"/>
        <end position="114"/>
    </location>
</feature>
<name>A0A3P8WGK8_CYNSE</name>
<dbReference type="InParanoid" id="A0A3P8WGK8"/>
<evidence type="ECO:0000313" key="8">
    <source>
        <dbReference type="Ensembl" id="ENSCSEP00000025859.1"/>
    </source>
</evidence>
<evidence type="ECO:0000256" key="1">
    <source>
        <dbReference type="ARBA" id="ARBA00004613"/>
    </source>
</evidence>
<reference evidence="8" key="3">
    <citation type="submission" date="2025-09" db="UniProtKB">
        <authorList>
            <consortium name="Ensembl"/>
        </authorList>
    </citation>
    <scope>IDENTIFICATION</scope>
</reference>
<evidence type="ECO:0000256" key="6">
    <source>
        <dbReference type="ARBA" id="ARBA00022815"/>
    </source>
</evidence>
<evidence type="ECO:0000256" key="7">
    <source>
        <dbReference type="SAM" id="SignalP"/>
    </source>
</evidence>
<keyword evidence="9" id="KW-1185">Reference proteome</keyword>
<comment type="subcellular location">
    <subcellularLocation>
        <location evidence="1">Secreted</location>
    </subcellularLocation>
</comment>
<comment type="similarity">
    <text evidence="2">Belongs to the tachykinin family.</text>
</comment>
<dbReference type="Proteomes" id="UP000265120">
    <property type="component" value="Chromosome 17"/>
</dbReference>
<dbReference type="OMA" id="DSENWQD"/>
<accession>A0A3P8WGK8</accession>
<reference evidence="8" key="2">
    <citation type="submission" date="2025-08" db="UniProtKB">
        <authorList>
            <consortium name="Ensembl"/>
        </authorList>
    </citation>
    <scope>IDENTIFICATION</scope>
</reference>
<dbReference type="FunCoup" id="A0A3P8WGK8">
    <property type="interactions" value="1"/>
</dbReference>
<organism evidence="8 9">
    <name type="scientific">Cynoglossus semilaevis</name>
    <name type="common">Tongue sole</name>
    <dbReference type="NCBI Taxonomy" id="244447"/>
    <lineage>
        <taxon>Eukaryota</taxon>
        <taxon>Metazoa</taxon>
        <taxon>Chordata</taxon>
        <taxon>Craniata</taxon>
        <taxon>Vertebrata</taxon>
        <taxon>Euteleostomi</taxon>
        <taxon>Actinopterygii</taxon>
        <taxon>Neopterygii</taxon>
        <taxon>Teleostei</taxon>
        <taxon>Neoteleostei</taxon>
        <taxon>Acanthomorphata</taxon>
        <taxon>Carangaria</taxon>
        <taxon>Pleuronectiformes</taxon>
        <taxon>Pleuronectoidei</taxon>
        <taxon>Cynoglossidae</taxon>
        <taxon>Cynoglossinae</taxon>
        <taxon>Cynoglossus</taxon>
    </lineage>
</organism>
<reference evidence="8 9" key="1">
    <citation type="journal article" date="2014" name="Nat. Genet.">
        <title>Whole-genome sequence of a flatfish provides insights into ZW sex chromosome evolution and adaptation to a benthic lifestyle.</title>
        <authorList>
            <person name="Chen S."/>
            <person name="Zhang G."/>
            <person name="Shao C."/>
            <person name="Huang Q."/>
            <person name="Liu G."/>
            <person name="Zhang P."/>
            <person name="Song W."/>
            <person name="An N."/>
            <person name="Chalopin D."/>
            <person name="Volff J.N."/>
            <person name="Hong Y."/>
            <person name="Li Q."/>
            <person name="Sha Z."/>
            <person name="Zhou H."/>
            <person name="Xie M."/>
            <person name="Yu Q."/>
            <person name="Liu Y."/>
            <person name="Xiang H."/>
            <person name="Wang N."/>
            <person name="Wu K."/>
            <person name="Yang C."/>
            <person name="Zhou Q."/>
            <person name="Liao X."/>
            <person name="Yang L."/>
            <person name="Hu Q."/>
            <person name="Zhang J."/>
            <person name="Meng L."/>
            <person name="Jin L."/>
            <person name="Tian Y."/>
            <person name="Lian J."/>
            <person name="Yang J."/>
            <person name="Miao G."/>
            <person name="Liu S."/>
            <person name="Liang Z."/>
            <person name="Yan F."/>
            <person name="Li Y."/>
            <person name="Sun B."/>
            <person name="Zhang H."/>
            <person name="Zhang J."/>
            <person name="Zhu Y."/>
            <person name="Du M."/>
            <person name="Zhao Y."/>
            <person name="Schartl M."/>
            <person name="Tang Q."/>
            <person name="Wang J."/>
        </authorList>
    </citation>
    <scope>NUCLEOTIDE SEQUENCE</scope>
</reference>
<dbReference type="PANTHER" id="PTHR11250:SF5">
    <property type="entry name" value="PROTACHYKININ-1-LIKE ISOFORM X1-RELATED"/>
    <property type="match status" value="1"/>
</dbReference>
<dbReference type="InterPro" id="IPR013055">
    <property type="entry name" value="Tachy_Neuro_lke_CS"/>
</dbReference>
<dbReference type="PROSITE" id="PS00267">
    <property type="entry name" value="TACHYKININ"/>
    <property type="match status" value="1"/>
</dbReference>